<evidence type="ECO:0000313" key="3">
    <source>
        <dbReference type="EMBL" id="PSR97445.1"/>
    </source>
</evidence>
<dbReference type="PANTHER" id="PTHR43591:SF102">
    <property type="entry name" value="S-ADENOSYL-L-METHIONINE-DEPENDENT METHYLTRANSFERASE"/>
    <property type="match status" value="1"/>
</dbReference>
<name>A0A2T3AGU9_9PEZI</name>
<feature type="compositionally biased region" description="Low complexity" evidence="2">
    <location>
        <begin position="1"/>
        <end position="25"/>
    </location>
</feature>
<dbReference type="InParanoid" id="A0A2T3AGU9"/>
<dbReference type="STRING" id="2025994.A0A2T3AGU9"/>
<dbReference type="CDD" id="cd02440">
    <property type="entry name" value="AdoMet_MTases"/>
    <property type="match status" value="1"/>
</dbReference>
<gene>
    <name evidence="3" type="ORF">BD289DRAFT_102085</name>
</gene>
<dbReference type="OrthoDB" id="2013972at2759"/>
<protein>
    <submittedName>
        <fullName evidence="3">S-adenosyl-L-methionine-dependent methyltransferase</fullName>
    </submittedName>
</protein>
<comment type="similarity">
    <text evidence="1">Belongs to the methyltransferase superfamily. LaeA methyltransferase family.</text>
</comment>
<dbReference type="PANTHER" id="PTHR43591">
    <property type="entry name" value="METHYLTRANSFERASE"/>
    <property type="match status" value="1"/>
</dbReference>
<keyword evidence="4" id="KW-1185">Reference proteome</keyword>
<dbReference type="SUPFAM" id="SSF53335">
    <property type="entry name" value="S-adenosyl-L-methionine-dependent methyltransferases"/>
    <property type="match status" value="1"/>
</dbReference>
<evidence type="ECO:0000256" key="2">
    <source>
        <dbReference type="SAM" id="MobiDB-lite"/>
    </source>
</evidence>
<evidence type="ECO:0000256" key="1">
    <source>
        <dbReference type="ARBA" id="ARBA00038158"/>
    </source>
</evidence>
<accession>A0A2T3AGU9</accession>
<dbReference type="GO" id="GO:0032259">
    <property type="term" value="P:methylation"/>
    <property type="evidence" value="ECO:0007669"/>
    <property type="project" value="UniProtKB-KW"/>
</dbReference>
<dbReference type="InterPro" id="IPR029063">
    <property type="entry name" value="SAM-dependent_MTases_sf"/>
</dbReference>
<feature type="region of interest" description="Disordered" evidence="2">
    <location>
        <begin position="1"/>
        <end position="31"/>
    </location>
</feature>
<evidence type="ECO:0000313" key="4">
    <source>
        <dbReference type="Proteomes" id="UP000241462"/>
    </source>
</evidence>
<organism evidence="3 4">
    <name type="scientific">Coniella lustricola</name>
    <dbReference type="NCBI Taxonomy" id="2025994"/>
    <lineage>
        <taxon>Eukaryota</taxon>
        <taxon>Fungi</taxon>
        <taxon>Dikarya</taxon>
        <taxon>Ascomycota</taxon>
        <taxon>Pezizomycotina</taxon>
        <taxon>Sordariomycetes</taxon>
        <taxon>Sordariomycetidae</taxon>
        <taxon>Diaporthales</taxon>
        <taxon>Schizoparmaceae</taxon>
        <taxon>Coniella</taxon>
    </lineage>
</organism>
<dbReference type="EMBL" id="KZ678391">
    <property type="protein sequence ID" value="PSR97445.1"/>
    <property type="molecule type" value="Genomic_DNA"/>
</dbReference>
<dbReference type="Pfam" id="PF13489">
    <property type="entry name" value="Methyltransf_23"/>
    <property type="match status" value="1"/>
</dbReference>
<dbReference type="Gene3D" id="3.40.50.150">
    <property type="entry name" value="Vaccinia Virus protein VP39"/>
    <property type="match status" value="1"/>
</dbReference>
<keyword evidence="3" id="KW-0489">Methyltransferase</keyword>
<sequence length="329" mass="37001">MASPGSSRKSVSGSEAGSSSRQSTGGTIPDALSVEEHGRHWNAYREGKYLLPNDGDEQDRLDMQHKMWRMRLGNRLHLAPVQNSAQVLDIGTGTGIWALQFAAENPLSNVIGTDISMIQPTENLPPNCSFIREDSEEEWIFDKKFTFIHWRLMVSAFTDHRAMIQKVYDNLVPDGWAEFHEWSCEFLGEDAAAEEELRASALGEFAPRLLAGGATTGRDFRVPRKYKRWMLEIGFVDVTEVQVLTPVNGWPIDPHDRTMGTWACLDLLRLVRATTKILQAGGIPLDEIPIFQEQVCQCLTQRSMRVYSPSYIIYGRKPSPPQLSSAVSF</sequence>
<reference evidence="3 4" key="1">
    <citation type="journal article" date="2018" name="Mycol. Prog.">
        <title>Coniella lustricola, a new species from submerged detritus.</title>
        <authorList>
            <person name="Raudabaugh D.B."/>
            <person name="Iturriaga T."/>
            <person name="Carver A."/>
            <person name="Mondo S."/>
            <person name="Pangilinan J."/>
            <person name="Lipzen A."/>
            <person name="He G."/>
            <person name="Amirebrahimi M."/>
            <person name="Grigoriev I.V."/>
            <person name="Miller A.N."/>
        </authorList>
    </citation>
    <scope>NUCLEOTIDE SEQUENCE [LARGE SCALE GENOMIC DNA]</scope>
    <source>
        <strain evidence="3 4">B22-T-1</strain>
    </source>
</reference>
<dbReference type="AlphaFoldDB" id="A0A2T3AGU9"/>
<dbReference type="Proteomes" id="UP000241462">
    <property type="component" value="Unassembled WGS sequence"/>
</dbReference>
<dbReference type="GO" id="GO:0008168">
    <property type="term" value="F:methyltransferase activity"/>
    <property type="evidence" value="ECO:0007669"/>
    <property type="project" value="UniProtKB-KW"/>
</dbReference>
<proteinExistence type="inferred from homology"/>
<keyword evidence="3" id="KW-0808">Transferase</keyword>